<evidence type="ECO:0000256" key="4">
    <source>
        <dbReference type="PROSITE-ProRule" id="PRU00898"/>
    </source>
</evidence>
<organism evidence="5 6">
    <name type="scientific">Parnassius apollo</name>
    <name type="common">Apollo butterfly</name>
    <name type="synonym">Papilio apollo</name>
    <dbReference type="NCBI Taxonomy" id="110799"/>
    <lineage>
        <taxon>Eukaryota</taxon>
        <taxon>Metazoa</taxon>
        <taxon>Ecdysozoa</taxon>
        <taxon>Arthropoda</taxon>
        <taxon>Hexapoda</taxon>
        <taxon>Insecta</taxon>
        <taxon>Pterygota</taxon>
        <taxon>Neoptera</taxon>
        <taxon>Endopterygota</taxon>
        <taxon>Lepidoptera</taxon>
        <taxon>Glossata</taxon>
        <taxon>Ditrysia</taxon>
        <taxon>Papilionoidea</taxon>
        <taxon>Papilionidae</taxon>
        <taxon>Parnassiinae</taxon>
        <taxon>Parnassini</taxon>
        <taxon>Parnassius</taxon>
        <taxon>Parnassius</taxon>
    </lineage>
</organism>
<evidence type="ECO:0000313" key="5">
    <source>
        <dbReference type="EMBL" id="CAG4945834.1"/>
    </source>
</evidence>
<evidence type="ECO:0000313" key="6">
    <source>
        <dbReference type="Proteomes" id="UP000691718"/>
    </source>
</evidence>
<sequence length="243" mass="28585">MGRKDGKQNNKYLQQKRKELLTLINKVLKLTSVFQTPGNALKSWDHHLEIDSIIREIINIETSFDSKDNKTNRYTNLKKYVNWLHENGAQFEDVEISDFEGFDLGLKAMKDFPEDSLILTVPSKIMMSEKDALESELSLFMNLDPILKNMPNITLALFLLLEKRKEDSFWKPYIDILPDKYNTVLYFTSTELAEIKPSPVFESSLKLYRSIARQYAYFYSKIHTMNLPVLKKLQDIFTYNNYR</sequence>
<comment type="similarity">
    <text evidence="4">Belongs to the class V-like SAM-binding methyltransferase superfamily. SETD3 actin-histidine methyltransferase family.</text>
</comment>
<protein>
    <recommendedName>
        <fullName evidence="4">protein-histidine N-methyltransferase</fullName>
        <ecNumber evidence="4">2.1.1.85</ecNumber>
    </recommendedName>
</protein>
<dbReference type="PANTHER" id="PTHR13271:SF47">
    <property type="entry name" value="ACTIN-HISTIDINE N-METHYLTRANSFERASE"/>
    <property type="match status" value="1"/>
</dbReference>
<dbReference type="GO" id="GO:0018064">
    <property type="term" value="F:protein-L-histidine N-tele-methyltransferase activity"/>
    <property type="evidence" value="ECO:0007669"/>
    <property type="project" value="UniProtKB-EC"/>
</dbReference>
<evidence type="ECO:0000256" key="3">
    <source>
        <dbReference type="ARBA" id="ARBA00022691"/>
    </source>
</evidence>
<evidence type="ECO:0000256" key="1">
    <source>
        <dbReference type="ARBA" id="ARBA00022603"/>
    </source>
</evidence>
<comment type="catalytic activity">
    <reaction evidence="4">
        <text>L-histidyl-[protein] + S-adenosyl-L-methionine = N(tele)-methyl-L-histidyl-[protein] + S-adenosyl-L-homocysteine + H(+)</text>
        <dbReference type="Rhea" id="RHEA:19369"/>
        <dbReference type="Rhea" id="RHEA-COMP:9745"/>
        <dbReference type="Rhea" id="RHEA-COMP:11600"/>
        <dbReference type="ChEBI" id="CHEBI:15378"/>
        <dbReference type="ChEBI" id="CHEBI:16367"/>
        <dbReference type="ChEBI" id="CHEBI:29979"/>
        <dbReference type="ChEBI" id="CHEBI:57856"/>
        <dbReference type="ChEBI" id="CHEBI:59789"/>
        <dbReference type="EC" id="2.1.1.85"/>
    </reaction>
</comment>
<dbReference type="GO" id="GO:0032259">
    <property type="term" value="P:methylation"/>
    <property type="evidence" value="ECO:0007669"/>
    <property type="project" value="UniProtKB-KW"/>
</dbReference>
<dbReference type="AlphaFoldDB" id="A0A8S3W8T5"/>
<gene>
    <name evidence="5" type="ORF">PAPOLLO_LOCUS3180</name>
</gene>
<dbReference type="InterPro" id="IPR025785">
    <property type="entry name" value="SETD3"/>
</dbReference>
<dbReference type="OrthoDB" id="341421at2759"/>
<evidence type="ECO:0000256" key="2">
    <source>
        <dbReference type="ARBA" id="ARBA00022679"/>
    </source>
</evidence>
<keyword evidence="1 4" id="KW-0489">Methyltransferase</keyword>
<dbReference type="PROSITE" id="PS51565">
    <property type="entry name" value="SAM_MT85_SETD3"/>
    <property type="match status" value="1"/>
</dbReference>
<reference evidence="5" key="1">
    <citation type="submission" date="2021-04" db="EMBL/GenBank/DDBJ databases">
        <authorList>
            <person name="Tunstrom K."/>
        </authorList>
    </citation>
    <scope>NUCLEOTIDE SEQUENCE</scope>
</reference>
<keyword evidence="3 4" id="KW-0949">S-adenosyl-L-methionine</keyword>
<dbReference type="GO" id="GO:0016279">
    <property type="term" value="F:protein-lysine N-methyltransferase activity"/>
    <property type="evidence" value="ECO:0007669"/>
    <property type="project" value="TreeGrafter"/>
</dbReference>
<name>A0A8S3W8T5_PARAO</name>
<dbReference type="Proteomes" id="UP000691718">
    <property type="component" value="Unassembled WGS sequence"/>
</dbReference>
<dbReference type="PANTHER" id="PTHR13271">
    <property type="entry name" value="UNCHARACTERIZED PUTATIVE METHYLTRANSFERASE"/>
    <property type="match status" value="1"/>
</dbReference>
<accession>A0A8S3W8T5</accession>
<comment type="caution">
    <text evidence="5">The sequence shown here is derived from an EMBL/GenBank/DDBJ whole genome shotgun (WGS) entry which is preliminary data.</text>
</comment>
<dbReference type="EC" id="2.1.1.85" evidence="4"/>
<dbReference type="InterPro" id="IPR050600">
    <property type="entry name" value="SETD3_SETD6_MTase"/>
</dbReference>
<proteinExistence type="inferred from homology"/>
<keyword evidence="6" id="KW-1185">Reference proteome</keyword>
<dbReference type="EMBL" id="CAJQZP010000209">
    <property type="protein sequence ID" value="CAG4945834.1"/>
    <property type="molecule type" value="Genomic_DNA"/>
</dbReference>
<keyword evidence="2 4" id="KW-0808">Transferase</keyword>